<evidence type="ECO:0000313" key="3">
    <source>
        <dbReference type="Proteomes" id="UP000499080"/>
    </source>
</evidence>
<protein>
    <submittedName>
        <fullName evidence="2">Uncharacterized protein</fullName>
    </submittedName>
</protein>
<evidence type="ECO:0000313" key="2">
    <source>
        <dbReference type="EMBL" id="GBN87629.1"/>
    </source>
</evidence>
<keyword evidence="1" id="KW-0472">Membrane</keyword>
<keyword evidence="1" id="KW-0812">Transmembrane</keyword>
<keyword evidence="3" id="KW-1185">Reference proteome</keyword>
<accession>A0A4Y2SK58</accession>
<reference evidence="2 3" key="1">
    <citation type="journal article" date="2019" name="Sci. Rep.">
        <title>Orb-weaving spider Araneus ventricosus genome elucidates the spidroin gene catalogue.</title>
        <authorList>
            <person name="Kono N."/>
            <person name="Nakamura H."/>
            <person name="Ohtoshi R."/>
            <person name="Moran D.A.P."/>
            <person name="Shinohara A."/>
            <person name="Yoshida Y."/>
            <person name="Fujiwara M."/>
            <person name="Mori M."/>
            <person name="Tomita M."/>
            <person name="Arakawa K."/>
        </authorList>
    </citation>
    <scope>NUCLEOTIDE SEQUENCE [LARGE SCALE GENOMIC DNA]</scope>
</reference>
<name>A0A4Y2SK58_ARAVE</name>
<dbReference type="AlphaFoldDB" id="A0A4Y2SK58"/>
<proteinExistence type="predicted"/>
<dbReference type="EMBL" id="BGPR01021885">
    <property type="protein sequence ID" value="GBN87629.1"/>
    <property type="molecule type" value="Genomic_DNA"/>
</dbReference>
<organism evidence="2 3">
    <name type="scientific">Araneus ventricosus</name>
    <name type="common">Orbweaver spider</name>
    <name type="synonym">Epeira ventricosa</name>
    <dbReference type="NCBI Taxonomy" id="182803"/>
    <lineage>
        <taxon>Eukaryota</taxon>
        <taxon>Metazoa</taxon>
        <taxon>Ecdysozoa</taxon>
        <taxon>Arthropoda</taxon>
        <taxon>Chelicerata</taxon>
        <taxon>Arachnida</taxon>
        <taxon>Araneae</taxon>
        <taxon>Araneomorphae</taxon>
        <taxon>Entelegynae</taxon>
        <taxon>Araneoidea</taxon>
        <taxon>Araneidae</taxon>
        <taxon>Araneus</taxon>
    </lineage>
</organism>
<sequence>MHVCQARTFEAGFVVFMSFQCFVMHAMVLTDFPRRANRGEGCTVSCSRRCRPAICPGFPAQESPSNQSLDSTATPSTHRDLPLEVLFLK</sequence>
<dbReference type="Proteomes" id="UP000499080">
    <property type="component" value="Unassembled WGS sequence"/>
</dbReference>
<evidence type="ECO:0000256" key="1">
    <source>
        <dbReference type="SAM" id="Phobius"/>
    </source>
</evidence>
<comment type="caution">
    <text evidence="2">The sequence shown here is derived from an EMBL/GenBank/DDBJ whole genome shotgun (WGS) entry which is preliminary data.</text>
</comment>
<gene>
    <name evidence="2" type="ORF">AVEN_108992_1</name>
</gene>
<keyword evidence="1" id="KW-1133">Transmembrane helix</keyword>
<feature type="transmembrane region" description="Helical" evidence="1">
    <location>
        <begin position="12"/>
        <end position="30"/>
    </location>
</feature>